<protein>
    <submittedName>
        <fullName evidence="1">Uncharacterized protein</fullName>
    </submittedName>
</protein>
<dbReference type="EMBL" id="CM042012">
    <property type="protein sequence ID" value="KAI3753466.1"/>
    <property type="molecule type" value="Genomic_DNA"/>
</dbReference>
<sequence length="215" mass="24397">MVKICSWFTEFGAPLEQRPKCTIQIGGSHLVIDEEGNEMSVSDMTKLEEELNDALMHARSRKTQLLMEHISTSREQAFVGLYPGQSVWPDRLKNRALLDCFEYMSPEILGKGHDKAADWWSVGVLLFEMLTGQPPFRGGNREKIQQKIVKEKMKLPAYLSSEAHSLLKALLQKEPSNRLGSGEMGSDEVKRHKWFKPGHQLEEIGESRNPAKFSA</sequence>
<proteinExistence type="predicted"/>
<name>A0ACB9E3W8_CICIN</name>
<dbReference type="Proteomes" id="UP001055811">
    <property type="component" value="Linkage Group LG04"/>
</dbReference>
<accession>A0ACB9E3W8</accession>
<reference evidence="1 2" key="2">
    <citation type="journal article" date="2022" name="Mol. Ecol. Resour.">
        <title>The genomes of chicory, endive, great burdock and yacon provide insights into Asteraceae paleo-polyploidization history and plant inulin production.</title>
        <authorList>
            <person name="Fan W."/>
            <person name="Wang S."/>
            <person name="Wang H."/>
            <person name="Wang A."/>
            <person name="Jiang F."/>
            <person name="Liu H."/>
            <person name="Zhao H."/>
            <person name="Xu D."/>
            <person name="Zhang Y."/>
        </authorList>
    </citation>
    <scope>NUCLEOTIDE SEQUENCE [LARGE SCALE GENOMIC DNA]</scope>
    <source>
        <strain evidence="2">cv. Punajuju</strain>
        <tissue evidence="1">Leaves</tissue>
    </source>
</reference>
<evidence type="ECO:0000313" key="1">
    <source>
        <dbReference type="EMBL" id="KAI3753466.1"/>
    </source>
</evidence>
<gene>
    <name evidence="1" type="ORF">L2E82_25519</name>
</gene>
<comment type="caution">
    <text evidence="1">The sequence shown here is derived from an EMBL/GenBank/DDBJ whole genome shotgun (WGS) entry which is preliminary data.</text>
</comment>
<evidence type="ECO:0000313" key="2">
    <source>
        <dbReference type="Proteomes" id="UP001055811"/>
    </source>
</evidence>
<organism evidence="1 2">
    <name type="scientific">Cichorium intybus</name>
    <name type="common">Chicory</name>
    <dbReference type="NCBI Taxonomy" id="13427"/>
    <lineage>
        <taxon>Eukaryota</taxon>
        <taxon>Viridiplantae</taxon>
        <taxon>Streptophyta</taxon>
        <taxon>Embryophyta</taxon>
        <taxon>Tracheophyta</taxon>
        <taxon>Spermatophyta</taxon>
        <taxon>Magnoliopsida</taxon>
        <taxon>eudicotyledons</taxon>
        <taxon>Gunneridae</taxon>
        <taxon>Pentapetalae</taxon>
        <taxon>asterids</taxon>
        <taxon>campanulids</taxon>
        <taxon>Asterales</taxon>
        <taxon>Asteraceae</taxon>
        <taxon>Cichorioideae</taxon>
        <taxon>Cichorieae</taxon>
        <taxon>Cichoriinae</taxon>
        <taxon>Cichorium</taxon>
    </lineage>
</organism>
<reference evidence="2" key="1">
    <citation type="journal article" date="2022" name="Mol. Ecol. Resour.">
        <title>The genomes of chicory, endive, great burdock and yacon provide insights into Asteraceae palaeo-polyploidization history and plant inulin production.</title>
        <authorList>
            <person name="Fan W."/>
            <person name="Wang S."/>
            <person name="Wang H."/>
            <person name="Wang A."/>
            <person name="Jiang F."/>
            <person name="Liu H."/>
            <person name="Zhao H."/>
            <person name="Xu D."/>
            <person name="Zhang Y."/>
        </authorList>
    </citation>
    <scope>NUCLEOTIDE SEQUENCE [LARGE SCALE GENOMIC DNA]</scope>
    <source>
        <strain evidence="2">cv. Punajuju</strain>
    </source>
</reference>
<keyword evidence="2" id="KW-1185">Reference proteome</keyword>